<accession>A0A4Z1K3B2</accession>
<feature type="compositionally biased region" description="Basic residues" evidence="1">
    <location>
        <begin position="171"/>
        <end position="181"/>
    </location>
</feature>
<organism evidence="2 3">
    <name type="scientific">Botrytis elliptica</name>
    <dbReference type="NCBI Taxonomy" id="278938"/>
    <lineage>
        <taxon>Eukaryota</taxon>
        <taxon>Fungi</taxon>
        <taxon>Dikarya</taxon>
        <taxon>Ascomycota</taxon>
        <taxon>Pezizomycotina</taxon>
        <taxon>Leotiomycetes</taxon>
        <taxon>Helotiales</taxon>
        <taxon>Sclerotiniaceae</taxon>
        <taxon>Botrytis</taxon>
    </lineage>
</organism>
<dbReference type="Proteomes" id="UP000297229">
    <property type="component" value="Unassembled WGS sequence"/>
</dbReference>
<sequence>MSSIEKQINDERRVAHLLCAAIDSQLELEKATEKLIKNVYKDLKRMEAAGCSSEDWITIFDTAQQLVDTLGMLTVDERRISMIEKRKVIVEAEKEFMNGRQPEEDIEEYLEVLLKEIHPNLDQIRAAARLEEEELHDLFGLSKQTAKPHKLTFDGKMKKTTVDEGEDMVKRKNKKNKKRGKRGYERREGAYGLSTNN</sequence>
<protein>
    <submittedName>
        <fullName evidence="2">Uncharacterized protein</fullName>
    </submittedName>
</protein>
<feature type="region of interest" description="Disordered" evidence="1">
    <location>
        <begin position="159"/>
        <end position="197"/>
    </location>
</feature>
<keyword evidence="3" id="KW-1185">Reference proteome</keyword>
<dbReference type="EMBL" id="PQXM01000065">
    <property type="protein sequence ID" value="TGO78480.1"/>
    <property type="molecule type" value="Genomic_DNA"/>
</dbReference>
<evidence type="ECO:0000256" key="1">
    <source>
        <dbReference type="SAM" id="MobiDB-lite"/>
    </source>
</evidence>
<evidence type="ECO:0000313" key="3">
    <source>
        <dbReference type="Proteomes" id="UP000297229"/>
    </source>
</evidence>
<dbReference type="AlphaFoldDB" id="A0A4Z1K3B2"/>
<reference evidence="2 3" key="1">
    <citation type="submission" date="2017-12" db="EMBL/GenBank/DDBJ databases">
        <title>Comparative genomics of Botrytis spp.</title>
        <authorList>
            <person name="Valero-Jimenez C.A."/>
            <person name="Tapia P."/>
            <person name="Veloso J."/>
            <person name="Silva-Moreno E."/>
            <person name="Staats M."/>
            <person name="Valdes J.H."/>
            <person name="Van Kan J.A.L."/>
        </authorList>
    </citation>
    <scope>NUCLEOTIDE SEQUENCE [LARGE SCALE GENOMIC DNA]</scope>
    <source>
        <strain evidence="2 3">Be9601</strain>
    </source>
</reference>
<name>A0A4Z1K3B2_9HELO</name>
<proteinExistence type="predicted"/>
<comment type="caution">
    <text evidence="2">The sequence shown here is derived from an EMBL/GenBank/DDBJ whole genome shotgun (WGS) entry which is preliminary data.</text>
</comment>
<feature type="compositionally biased region" description="Basic and acidic residues" evidence="1">
    <location>
        <begin position="159"/>
        <end position="170"/>
    </location>
</feature>
<gene>
    <name evidence="2" type="ORF">BELL_0065g00180</name>
</gene>
<evidence type="ECO:0000313" key="2">
    <source>
        <dbReference type="EMBL" id="TGO78480.1"/>
    </source>
</evidence>